<dbReference type="CDD" id="cd13362">
    <property type="entry name" value="PH_PLC_gamma"/>
    <property type="match status" value="1"/>
</dbReference>
<keyword evidence="6" id="KW-0106">Calcium</keyword>
<dbReference type="FunFam" id="3.20.20.190:FF:000004">
    <property type="entry name" value="1-phosphatidylinositol 4,5-bisphosphate phosphodiesterase gamma"/>
    <property type="match status" value="1"/>
</dbReference>
<dbReference type="Pfam" id="PF23583">
    <property type="entry name" value="EF_HAND_2_PLCG"/>
    <property type="match status" value="1"/>
</dbReference>
<evidence type="ECO:0000256" key="4">
    <source>
        <dbReference type="ARBA" id="ARBA00022737"/>
    </source>
</evidence>
<dbReference type="FunFam" id="2.30.29.30:FF:000155">
    <property type="entry name" value="1-phosphatidylinositol 4,5-bisphosphate phosphodiesterase gamma"/>
    <property type="match status" value="1"/>
</dbReference>
<dbReference type="InterPro" id="IPR001711">
    <property type="entry name" value="PLipase_C_Pinositol-sp_Y"/>
</dbReference>
<dbReference type="InterPro" id="IPR000008">
    <property type="entry name" value="C2_dom"/>
</dbReference>
<dbReference type="InterPro" id="IPR036860">
    <property type="entry name" value="SH2_dom_sf"/>
</dbReference>
<feature type="domain" description="SH3" evidence="16">
    <location>
        <begin position="714"/>
        <end position="774"/>
    </location>
</feature>
<dbReference type="PRINTS" id="PR00401">
    <property type="entry name" value="SH2DOMAIN"/>
</dbReference>
<dbReference type="CDD" id="cd00275">
    <property type="entry name" value="C2_PLC_like"/>
    <property type="match status" value="1"/>
</dbReference>
<reference evidence="20" key="1">
    <citation type="submission" date="2019-08" db="EMBL/GenBank/DDBJ databases">
        <title>Three high-quality genomes provides insights into domestication of ducks.</title>
        <authorList>
            <person name="Hou Z.C."/>
            <person name="Zhu F."/>
            <person name="Yin Z.T."/>
            <person name="Zhang F."/>
        </authorList>
    </citation>
    <scope>NUCLEOTIDE SEQUENCE [LARGE SCALE GENOMIC DNA]</scope>
</reference>
<keyword evidence="9 12" id="KW-0443">Lipid metabolism</keyword>
<reference evidence="20" key="3">
    <citation type="submission" date="2025-09" db="UniProtKB">
        <authorList>
            <consortium name="Ensembl"/>
        </authorList>
    </citation>
    <scope>IDENTIFICATION</scope>
</reference>
<dbReference type="PIRSF" id="PIRSF000952">
    <property type="entry name" value="PLC-gamma"/>
    <property type="match status" value="1"/>
</dbReference>
<dbReference type="Gene3D" id="2.30.29.30">
    <property type="entry name" value="Pleckstrin-homology domain (PH domain)/Phosphotyrosine-binding domain (PTB)"/>
    <property type="match status" value="1"/>
</dbReference>
<dbReference type="SMART" id="SM00326">
    <property type="entry name" value="SH3"/>
    <property type="match status" value="1"/>
</dbReference>
<dbReference type="InterPro" id="IPR000909">
    <property type="entry name" value="PLipase_C_PInositol-sp_X_dom"/>
</dbReference>
<dbReference type="GO" id="GO:0046488">
    <property type="term" value="P:phosphatidylinositol metabolic process"/>
    <property type="evidence" value="ECO:0007669"/>
    <property type="project" value="TreeGrafter"/>
</dbReference>
<dbReference type="Pfam" id="PF00387">
    <property type="entry name" value="PI-PLC-Y"/>
    <property type="match status" value="1"/>
</dbReference>
<dbReference type="SMART" id="SM00149">
    <property type="entry name" value="PLCYc"/>
    <property type="match status" value="1"/>
</dbReference>
<sequence length="1209" mass="138097">MAAGPGSGSGGAPSEAEAAHLCRSLEVGTVMTLFYSKKSQRPERKTFQVKLETRQVTWSRGSEKTEGAVDIREIKEIRPGKNSRDFDRYQEDPCFRPDQSHCFVVLYGTEFRLKTLSLQATSEEEVNMWIKGLNWLVADTLRAATPLQIERASERVFPLCLARISAKDLKNMLSQVNYRVPNMRFLRERLTDVEQRNGDITYGQFAQLYRSLMFSAQKMVRAQFSRVGGGERSEHFRVSLLEFQKFLPGELWAADTLQVQEFMFNFLRDPLREIDEPQFLTFLFSKENSIWNSQLDMVCPENMNNPLSHYWISSSHNTYLTGDQFSSESSLEAYARCLRMGCRCIELDCWDGPDGMPVIYHGHTLTTKIKFSDVLVTIKEHAFVTSDFPVILSIEDHCSIAQQRNMAQNFKKVFGDMLLTKPVDISADGLPSPNQLKRKILIKHKKLAEGSAYEELPTSVMYSENDISNSIKNGILYLEDPINHVRVSNSTELHSTEKWFHGKLGAGWGGWRRLSVDNPGFTPSLLFIPSLCRRNGKVQHCRIHSRQDAGSPKFFLTDNLVFDSLYDLITHYQEVPLRCNEFEMRLTEPVPQTNAHESKEWYHANLTRAQAEHMLMRVPRDGAFLVRKRSEPSSYAISFRAEGKIKHCRVQQEGQTVLLGNSEFESLVDLISYYEKHPLYRKMKLRYPINEETLEKIGTAVSAALCPASPDPCSLQCAVKALFDYKAQREDELTFTKNAIIQNVEKQEGGWWRGDYGGKKQLWFPSNYVEEISSPSSLEPEREQLDENSPLGDLLGGVLDVPSCQIAIRPEGKNNRLFVFSISMASVSRLSLDVAADTHEDLLDWVKKIREAAQTADARLSEGKMMERRKKIALELSELVVYCRPVPFDEEKIGTERACYRDMSSFPETKAEKYVNKIKGKKFLQYNRLQLSRIYPKGQRLDSSNYDPLPMWICGSQLVALNFQTPDKPMQMNQALFMSSGQCGYVLQPTNMRDDIFDPFDKSTLRGVEPLSISIEVLGARHLPKNGRGIVCPFVEVEVSGAEYDNAKQKTEIRTTALNPLWSPKQFHFQVSNPEFAFLRFVVYEEDMFSDENFLAQATFLVKGLKTGKVVLALLENLELASLLVKIDIFPSKQENGEINLFSASALRERAGDAASQLLASRGREGSFEVRYQQPFEDFRVSQEQLADHFESRERRVLRRTRVNGDNRL</sequence>
<dbReference type="InterPro" id="IPR035724">
    <property type="entry name" value="PLCgamma1_SH3"/>
</dbReference>
<evidence type="ECO:0000256" key="8">
    <source>
        <dbReference type="ARBA" id="ARBA00022999"/>
    </source>
</evidence>
<keyword evidence="2 14" id="KW-0728">SH3 domain</keyword>
<dbReference type="GO" id="GO:0010634">
    <property type="term" value="P:positive regulation of epithelial cell migration"/>
    <property type="evidence" value="ECO:0007669"/>
    <property type="project" value="TreeGrafter"/>
</dbReference>
<keyword evidence="10 12" id="KW-0807">Transducer</keyword>
<dbReference type="SMART" id="SM00252">
    <property type="entry name" value="SH2"/>
    <property type="match status" value="2"/>
</dbReference>
<dbReference type="SUPFAM" id="SSF51695">
    <property type="entry name" value="PLC-like phosphodiesterases"/>
    <property type="match status" value="1"/>
</dbReference>
<dbReference type="Pfam" id="PF00169">
    <property type="entry name" value="PH"/>
    <property type="match status" value="1"/>
</dbReference>
<dbReference type="InterPro" id="IPR035023">
    <property type="entry name" value="PLC-gamma_C-SH2"/>
</dbReference>
<dbReference type="CDD" id="cd08592">
    <property type="entry name" value="PI-PLCc_gamma"/>
    <property type="match status" value="1"/>
</dbReference>
<protein>
    <recommendedName>
        <fullName evidence="12">1-phosphatidylinositol 4,5-bisphosphate phosphodiesterase gamma</fullName>
        <ecNumber evidence="12">3.1.4.11</ecNumber>
    </recommendedName>
</protein>
<evidence type="ECO:0000256" key="2">
    <source>
        <dbReference type="ARBA" id="ARBA00022443"/>
    </source>
</evidence>
<dbReference type="InterPro" id="IPR035892">
    <property type="entry name" value="C2_domain_sf"/>
</dbReference>
<evidence type="ECO:0000313" key="21">
    <source>
        <dbReference type="Proteomes" id="UP000694400"/>
    </source>
</evidence>
<evidence type="ECO:0000259" key="16">
    <source>
        <dbReference type="PROSITE" id="PS50002"/>
    </source>
</evidence>
<evidence type="ECO:0000256" key="13">
    <source>
        <dbReference type="PROSITE-ProRule" id="PRU00191"/>
    </source>
</evidence>
<evidence type="ECO:0000256" key="7">
    <source>
        <dbReference type="ARBA" id="ARBA00022963"/>
    </source>
</evidence>
<feature type="domain" description="SH2" evidence="15">
    <location>
        <begin position="485"/>
        <end position="590"/>
    </location>
</feature>
<dbReference type="FunFam" id="3.20.20.190:FF:000007">
    <property type="entry name" value="1-phosphatidylinositol 4,5-bisphosphate phosphodiesterase gamma"/>
    <property type="match status" value="1"/>
</dbReference>
<keyword evidence="4" id="KW-0677">Repeat</keyword>
<name>A0A8B9TCH6_ANAPL</name>
<proteinExistence type="predicted"/>
<dbReference type="PROSITE" id="PS50008">
    <property type="entry name" value="PIPLC_Y_DOMAIN"/>
    <property type="match status" value="1"/>
</dbReference>
<dbReference type="InterPro" id="IPR016279">
    <property type="entry name" value="PLC-gamma"/>
</dbReference>
<dbReference type="InterPro" id="IPR036028">
    <property type="entry name" value="SH3-like_dom_sf"/>
</dbReference>
<dbReference type="Gene3D" id="3.30.505.10">
    <property type="entry name" value="SH2 domain"/>
    <property type="match status" value="2"/>
</dbReference>
<evidence type="ECO:0000256" key="11">
    <source>
        <dbReference type="ARBA" id="ARBA00023674"/>
    </source>
</evidence>
<evidence type="ECO:0000259" key="15">
    <source>
        <dbReference type="PROSITE" id="PS50001"/>
    </source>
</evidence>
<dbReference type="InterPro" id="IPR001192">
    <property type="entry name" value="PI-PLC_fam"/>
</dbReference>
<dbReference type="SMART" id="SM00233">
    <property type="entry name" value="PH"/>
    <property type="match status" value="2"/>
</dbReference>
<dbReference type="CDD" id="cd11970">
    <property type="entry name" value="SH3_PLCgamma1"/>
    <property type="match status" value="1"/>
</dbReference>
<dbReference type="Proteomes" id="UP000694400">
    <property type="component" value="Chromosome 16"/>
</dbReference>
<dbReference type="InterPro" id="IPR000980">
    <property type="entry name" value="SH2"/>
</dbReference>
<keyword evidence="8 13" id="KW-0727">SH2 domain</keyword>
<dbReference type="SUPFAM" id="SSF50729">
    <property type="entry name" value="PH domain-like"/>
    <property type="match status" value="1"/>
</dbReference>
<dbReference type="PROSITE" id="PS50002">
    <property type="entry name" value="SH3"/>
    <property type="match status" value="1"/>
</dbReference>
<dbReference type="FunFam" id="3.30.505.10:FF:000009">
    <property type="entry name" value="1-phosphatidylinositol 4,5-bisphosphate phosphodiesterase gamma"/>
    <property type="match status" value="1"/>
</dbReference>
<dbReference type="PROSITE" id="PS50003">
    <property type="entry name" value="PH_DOMAIN"/>
    <property type="match status" value="2"/>
</dbReference>
<evidence type="ECO:0000256" key="9">
    <source>
        <dbReference type="ARBA" id="ARBA00023098"/>
    </source>
</evidence>
<dbReference type="FunFam" id="3.30.505.10:FF:000011">
    <property type="entry name" value="1-phosphatidylinositol 4,5-bisphosphate phosphodiesterase gamma"/>
    <property type="match status" value="1"/>
</dbReference>
<dbReference type="Pfam" id="PF00017">
    <property type="entry name" value="SH2"/>
    <property type="match status" value="1"/>
</dbReference>
<dbReference type="GO" id="GO:0048015">
    <property type="term" value="P:phosphatidylinositol-mediated signaling"/>
    <property type="evidence" value="ECO:0007669"/>
    <property type="project" value="TreeGrafter"/>
</dbReference>
<dbReference type="PROSITE" id="PS50001">
    <property type="entry name" value="SH2"/>
    <property type="match status" value="2"/>
</dbReference>
<dbReference type="PROSITE" id="PS50004">
    <property type="entry name" value="C2"/>
    <property type="match status" value="1"/>
</dbReference>
<dbReference type="Gene3D" id="2.30.30.40">
    <property type="entry name" value="SH3 Domains"/>
    <property type="match status" value="1"/>
</dbReference>
<organism evidence="20 21">
    <name type="scientific">Anas platyrhynchos</name>
    <name type="common">Mallard</name>
    <name type="synonym">Anas boschas</name>
    <dbReference type="NCBI Taxonomy" id="8839"/>
    <lineage>
        <taxon>Eukaryota</taxon>
        <taxon>Metazoa</taxon>
        <taxon>Chordata</taxon>
        <taxon>Craniata</taxon>
        <taxon>Vertebrata</taxon>
        <taxon>Euteleostomi</taxon>
        <taxon>Archelosauria</taxon>
        <taxon>Archosauria</taxon>
        <taxon>Dinosauria</taxon>
        <taxon>Saurischia</taxon>
        <taxon>Theropoda</taxon>
        <taxon>Coelurosauria</taxon>
        <taxon>Aves</taxon>
        <taxon>Neognathae</taxon>
        <taxon>Galloanserae</taxon>
        <taxon>Anseriformes</taxon>
        <taxon>Anatidae</taxon>
        <taxon>Anatinae</taxon>
        <taxon>Anas</taxon>
    </lineage>
</organism>
<evidence type="ECO:0000256" key="14">
    <source>
        <dbReference type="PROSITE-ProRule" id="PRU00192"/>
    </source>
</evidence>
<dbReference type="Gene3D" id="3.20.20.190">
    <property type="entry name" value="Phosphatidylinositol (PI) phosphodiesterase"/>
    <property type="match status" value="2"/>
</dbReference>
<dbReference type="SUPFAM" id="SSF50044">
    <property type="entry name" value="SH3-domain"/>
    <property type="match status" value="1"/>
</dbReference>
<evidence type="ECO:0000256" key="5">
    <source>
        <dbReference type="ARBA" id="ARBA00022801"/>
    </source>
</evidence>
<feature type="domain" description="PH" evidence="17">
    <location>
        <begin position="818"/>
        <end position="854"/>
    </location>
</feature>
<evidence type="ECO:0000256" key="6">
    <source>
        <dbReference type="ARBA" id="ARBA00022837"/>
    </source>
</evidence>
<dbReference type="CDD" id="cd13234">
    <property type="entry name" value="PHsplit_PLC_gamma"/>
    <property type="match status" value="1"/>
</dbReference>
<dbReference type="GO" id="GO:0009395">
    <property type="term" value="P:phospholipid catabolic process"/>
    <property type="evidence" value="ECO:0007669"/>
    <property type="project" value="UniProtKB-UniRule"/>
</dbReference>
<keyword evidence="5 12" id="KW-0378">Hydrolase</keyword>
<dbReference type="AlphaFoldDB" id="A0A8B9TCH6"/>
<evidence type="ECO:0000256" key="3">
    <source>
        <dbReference type="ARBA" id="ARBA00022553"/>
    </source>
</evidence>
<reference evidence="20" key="2">
    <citation type="submission" date="2025-08" db="UniProtKB">
        <authorList>
            <consortium name="Ensembl"/>
        </authorList>
    </citation>
    <scope>IDENTIFICATION</scope>
</reference>
<evidence type="ECO:0000256" key="10">
    <source>
        <dbReference type="ARBA" id="ARBA00023224"/>
    </source>
</evidence>
<comment type="cofactor">
    <cofactor evidence="1">
        <name>Ca(2+)</name>
        <dbReference type="ChEBI" id="CHEBI:29108"/>
    </cofactor>
</comment>
<dbReference type="Ensembl" id="ENSAPLT00020020815.1">
    <property type="protein sequence ID" value="ENSAPLP00020019258.1"/>
    <property type="gene ID" value="ENSAPLG00020013664.1"/>
</dbReference>
<evidence type="ECO:0000259" key="19">
    <source>
        <dbReference type="PROSITE" id="PS50008"/>
    </source>
</evidence>
<feature type="domain" description="C2" evidence="18">
    <location>
        <begin position="994"/>
        <end position="1115"/>
    </location>
</feature>
<keyword evidence="7 12" id="KW-0442">Lipid degradation</keyword>
<dbReference type="Pfam" id="PF00018">
    <property type="entry name" value="SH3_1"/>
    <property type="match status" value="1"/>
</dbReference>
<dbReference type="PANTHER" id="PTHR10336">
    <property type="entry name" value="PHOSPHOINOSITIDE-SPECIFIC PHOSPHOLIPASE C FAMILY PROTEIN"/>
    <property type="match status" value="1"/>
</dbReference>
<dbReference type="PROSITE" id="PS50007">
    <property type="entry name" value="PIPLC_X_DOMAIN"/>
    <property type="match status" value="1"/>
</dbReference>
<dbReference type="Pfam" id="PF00388">
    <property type="entry name" value="PI-PLC-X"/>
    <property type="match status" value="1"/>
</dbReference>
<dbReference type="GO" id="GO:0032587">
    <property type="term" value="C:ruffle membrane"/>
    <property type="evidence" value="ECO:0007669"/>
    <property type="project" value="TreeGrafter"/>
</dbReference>
<comment type="function">
    <text evidence="12">Mediates the production of the second messenger molecules diacylglycerol (DAG) and inositol 1,4,5-trisphosphate (IP3). Plays an important role in the regulation of intracellular signaling cascades.</text>
</comment>
<evidence type="ECO:0000313" key="20">
    <source>
        <dbReference type="Ensembl" id="ENSAPLP00020019258.1"/>
    </source>
</evidence>
<dbReference type="GO" id="GO:0051209">
    <property type="term" value="P:release of sequestered calcium ion into cytosol"/>
    <property type="evidence" value="ECO:0007669"/>
    <property type="project" value="TreeGrafter"/>
</dbReference>
<dbReference type="Pfam" id="PF00168">
    <property type="entry name" value="C2"/>
    <property type="match status" value="1"/>
</dbReference>
<dbReference type="CDD" id="cd09932">
    <property type="entry name" value="SH2_C-SH2_PLC_gamma_like"/>
    <property type="match status" value="1"/>
</dbReference>
<evidence type="ECO:0000259" key="17">
    <source>
        <dbReference type="PROSITE" id="PS50003"/>
    </source>
</evidence>
<keyword evidence="3" id="KW-0597">Phosphoprotein</keyword>
<feature type="domain" description="PI-PLC Y-box" evidence="19">
    <location>
        <begin position="876"/>
        <end position="993"/>
    </location>
</feature>
<dbReference type="PANTHER" id="PTHR10336:SF173">
    <property type="entry name" value="1-PHOSPHATIDYLINOSITOL 4,5-BISPHOSPHATE PHOSPHODIESTERASE GAMMA-1"/>
    <property type="match status" value="1"/>
</dbReference>
<dbReference type="PRINTS" id="PR00390">
    <property type="entry name" value="PHPHLIPASEC"/>
</dbReference>
<feature type="domain" description="PH" evidence="17">
    <location>
        <begin position="23"/>
        <end position="138"/>
    </location>
</feature>
<dbReference type="PRINTS" id="PR00452">
    <property type="entry name" value="SH3DOMAIN"/>
</dbReference>
<dbReference type="FunFam" id="2.30.30.40:FF:000051">
    <property type="entry name" value="1-phosphatidylinositol 4,5-bisphosphate phosphodiesterase gamma"/>
    <property type="match status" value="1"/>
</dbReference>
<dbReference type="InterPro" id="IPR001849">
    <property type="entry name" value="PH_domain"/>
</dbReference>
<dbReference type="GO" id="GO:0004435">
    <property type="term" value="F:phosphatidylinositol-4,5-bisphosphate phospholipase C activity"/>
    <property type="evidence" value="ECO:0007669"/>
    <property type="project" value="UniProtKB-UniRule"/>
</dbReference>
<dbReference type="SUPFAM" id="SSF55550">
    <property type="entry name" value="SH2 domain"/>
    <property type="match status" value="2"/>
</dbReference>
<dbReference type="EC" id="3.1.4.11" evidence="12"/>
<feature type="domain" description="SH2" evidence="15">
    <location>
        <begin position="601"/>
        <end position="689"/>
    </location>
</feature>
<dbReference type="InterPro" id="IPR017946">
    <property type="entry name" value="PLC-like_Pdiesterase_TIM-brl"/>
</dbReference>
<dbReference type="InterPro" id="IPR057061">
    <property type="entry name" value="PLCG_EF-hand_2"/>
</dbReference>
<comment type="catalytic activity">
    <reaction evidence="11">
        <text>a 1,2-diacyl-sn-glycero-3-phospho-(1D-myo-inositol-4,5-bisphosphate) + H2O = 1D-myo-inositol 1,4,5-trisphosphate + a 1,2-diacyl-sn-glycerol + H(+)</text>
        <dbReference type="Rhea" id="RHEA:33179"/>
        <dbReference type="ChEBI" id="CHEBI:15377"/>
        <dbReference type="ChEBI" id="CHEBI:15378"/>
        <dbReference type="ChEBI" id="CHEBI:17815"/>
        <dbReference type="ChEBI" id="CHEBI:58456"/>
        <dbReference type="ChEBI" id="CHEBI:203600"/>
        <dbReference type="EC" id="3.1.4.11"/>
    </reaction>
    <physiologicalReaction direction="left-to-right" evidence="11">
        <dbReference type="Rhea" id="RHEA:33180"/>
    </physiologicalReaction>
</comment>
<evidence type="ECO:0000256" key="12">
    <source>
        <dbReference type="PIRNR" id="PIRNR000952"/>
    </source>
</evidence>
<dbReference type="Gene3D" id="2.60.40.150">
    <property type="entry name" value="C2 domain"/>
    <property type="match status" value="1"/>
</dbReference>
<dbReference type="SUPFAM" id="SSF49562">
    <property type="entry name" value="C2 domain (Calcium/lipid-binding domain, CaLB)"/>
    <property type="match status" value="1"/>
</dbReference>
<dbReference type="SMART" id="SM00239">
    <property type="entry name" value="C2"/>
    <property type="match status" value="1"/>
</dbReference>
<accession>A0A8B9TCH6</accession>
<evidence type="ECO:0000256" key="1">
    <source>
        <dbReference type="ARBA" id="ARBA00001913"/>
    </source>
</evidence>
<dbReference type="InterPro" id="IPR011993">
    <property type="entry name" value="PH-like_dom_sf"/>
</dbReference>
<dbReference type="SMART" id="SM00148">
    <property type="entry name" value="PLCXc"/>
    <property type="match status" value="1"/>
</dbReference>
<evidence type="ECO:0000259" key="18">
    <source>
        <dbReference type="PROSITE" id="PS50004"/>
    </source>
</evidence>
<dbReference type="InterPro" id="IPR001452">
    <property type="entry name" value="SH3_domain"/>
</dbReference>